<dbReference type="Gene3D" id="3.40.50.300">
    <property type="entry name" value="P-loop containing nucleotide triphosphate hydrolases"/>
    <property type="match status" value="1"/>
</dbReference>
<protein>
    <recommendedName>
        <fullName evidence="3">NB-ARC domain-containing protein</fullName>
    </recommendedName>
</protein>
<dbReference type="PANTHER" id="PTHR47691">
    <property type="entry name" value="REGULATOR-RELATED"/>
    <property type="match status" value="1"/>
</dbReference>
<dbReference type="SUPFAM" id="SSF52540">
    <property type="entry name" value="P-loop containing nucleoside triphosphate hydrolases"/>
    <property type="match status" value="1"/>
</dbReference>
<reference evidence="2" key="1">
    <citation type="submission" date="2016-10" db="EMBL/GenBank/DDBJ databases">
        <authorList>
            <person name="Varghese N."/>
            <person name="Submissions S."/>
        </authorList>
    </citation>
    <scope>NUCLEOTIDE SEQUENCE [LARGE SCALE GENOMIC DNA]</scope>
    <source>
        <strain evidence="2">CGMCC 4.3530</strain>
    </source>
</reference>
<name>A0A1H3G1I7_9PSEU</name>
<dbReference type="Proteomes" id="UP000199529">
    <property type="component" value="Unassembled WGS sequence"/>
</dbReference>
<accession>A0A1H3G1I7</accession>
<dbReference type="STRING" id="418495.SAMN05216215_10186"/>
<dbReference type="EMBL" id="FNOK01000018">
    <property type="protein sequence ID" value="SDX97121.1"/>
    <property type="molecule type" value="Genomic_DNA"/>
</dbReference>
<evidence type="ECO:0000313" key="1">
    <source>
        <dbReference type="EMBL" id="SDX97121.1"/>
    </source>
</evidence>
<evidence type="ECO:0008006" key="3">
    <source>
        <dbReference type="Google" id="ProtNLM"/>
    </source>
</evidence>
<proteinExistence type="predicted"/>
<sequence>MLTANLKADQEIVDFALVSGERVLTVAQVKSGGPGSSLSASDLVGMLLRLLPGHVAEWYLVVTNRSGARNLHELLALMKSSKPDVCDDVLSLIRRSKISEELPAAGHEFWERLRRTEVVLDLRDIEQVRADVQELVRAARHRAAPSSVGWDATGLLTGYLVWEVMARAAGTQGPELTMTDLMAALRMDPDELKSLMRERDWAVPVTPAPRATDIARPELLARIAEHLPVPVPRDAAPVCLLTGLSGIGKSSLAAAWADDNAYAYAAIMWIDATSESQISASFSTVAAWLQANGLASESNLGAPVRQRVFAALARSARPWLMVFDNCSDQAVVREWIPPRGHGHTIVTSTDQTPLTGPSTAKIDVRGMTDGEATRLLVLRVLGGREPNDDEQQSLRQLVARLHRWPLALELAASYLVSTQLEHADDLARAVADFEDLLARAMDDRPSVPVGYPDTVVGAVTMTWLRVVGRTGPAETMAANALRTAAFLASRQIPLHLLLACAVDEVDLPFPHYPHTDPPVGEVLRAVRRDSLATADEPFPVSTRAARGSVRSLDVSIAMNDSCSSSCADWSSVRGAPPTCSHASRSVRKRGCSSSLRTTTCSRPSAWWGTRSSCPSTPSTKARSARPAHCSGATRREFSAIWTSGQVLLATCLRSWPASIDSQKLK</sequence>
<dbReference type="PANTHER" id="PTHR47691:SF3">
    <property type="entry name" value="HTH-TYPE TRANSCRIPTIONAL REGULATOR RV0890C-RELATED"/>
    <property type="match status" value="1"/>
</dbReference>
<dbReference type="AlphaFoldDB" id="A0A1H3G1I7"/>
<gene>
    <name evidence="1" type="ORF">SAMN05216215_10186</name>
</gene>
<dbReference type="OrthoDB" id="580767at2"/>
<organism evidence="1 2">
    <name type="scientific">Saccharopolyspora shandongensis</name>
    <dbReference type="NCBI Taxonomy" id="418495"/>
    <lineage>
        <taxon>Bacteria</taxon>
        <taxon>Bacillati</taxon>
        <taxon>Actinomycetota</taxon>
        <taxon>Actinomycetes</taxon>
        <taxon>Pseudonocardiales</taxon>
        <taxon>Pseudonocardiaceae</taxon>
        <taxon>Saccharopolyspora</taxon>
    </lineage>
</organism>
<keyword evidence="2" id="KW-1185">Reference proteome</keyword>
<dbReference type="InterPro" id="IPR027417">
    <property type="entry name" value="P-loop_NTPase"/>
</dbReference>
<evidence type="ECO:0000313" key="2">
    <source>
        <dbReference type="Proteomes" id="UP000199529"/>
    </source>
</evidence>